<evidence type="ECO:0000313" key="2">
    <source>
        <dbReference type="EMBL" id="MFD2892477.1"/>
    </source>
</evidence>
<reference evidence="3" key="1">
    <citation type="journal article" date="2019" name="Int. J. Syst. Evol. Microbiol.">
        <title>The Global Catalogue of Microorganisms (GCM) 10K type strain sequencing project: providing services to taxonomists for standard genome sequencing and annotation.</title>
        <authorList>
            <consortium name="The Broad Institute Genomics Platform"/>
            <consortium name="The Broad Institute Genome Sequencing Center for Infectious Disease"/>
            <person name="Wu L."/>
            <person name="Ma J."/>
        </authorList>
    </citation>
    <scope>NUCLEOTIDE SEQUENCE [LARGE SCALE GENOMIC DNA]</scope>
    <source>
        <strain evidence="3">KCTC 22671</strain>
    </source>
</reference>
<dbReference type="RefSeq" id="WP_379812143.1">
    <property type="nucleotide sequence ID" value="NZ_JBHUPC010000013.1"/>
</dbReference>
<keyword evidence="3" id="KW-1185">Reference proteome</keyword>
<feature type="signal peptide" evidence="1">
    <location>
        <begin position="1"/>
        <end position="18"/>
    </location>
</feature>
<sequence length="229" mass="24234">MKKIVALLSVVLMMSSCTEEIKTNTPAFQAQFGEEVWRAKTVRVTPNENGGITITALTNYEQITLNTSSANAGTYYFGSTNADDFATYSFGTDSDSGDYETSIYEGPVYKIAGVVNPGSNYIQSNNALTTGGSGSGLKVATVTGTAGTITDVNVITRGDGYKAGDIVTIVGGDNNATIRVLNVQQSNGEIVIEKIENGTYTGTFKFSAVDELGEVVTFSQGVFYKAPLQ</sequence>
<proteinExistence type="predicted"/>
<protein>
    <submittedName>
        <fullName evidence="2">DUF6252 family protein</fullName>
    </submittedName>
</protein>
<evidence type="ECO:0000256" key="1">
    <source>
        <dbReference type="SAM" id="SignalP"/>
    </source>
</evidence>
<dbReference type="InterPro" id="IPR046219">
    <property type="entry name" value="DUF6252"/>
</dbReference>
<organism evidence="2 3">
    <name type="scientific">Flavobacterium chuncheonense</name>
    <dbReference type="NCBI Taxonomy" id="2026653"/>
    <lineage>
        <taxon>Bacteria</taxon>
        <taxon>Pseudomonadati</taxon>
        <taxon>Bacteroidota</taxon>
        <taxon>Flavobacteriia</taxon>
        <taxon>Flavobacteriales</taxon>
        <taxon>Flavobacteriaceae</taxon>
        <taxon>Flavobacterium</taxon>
    </lineage>
</organism>
<dbReference type="Proteomes" id="UP001597534">
    <property type="component" value="Unassembled WGS sequence"/>
</dbReference>
<keyword evidence="1" id="KW-0732">Signal</keyword>
<feature type="chain" id="PRO_5045104828" evidence="1">
    <location>
        <begin position="19"/>
        <end position="229"/>
    </location>
</feature>
<evidence type="ECO:0000313" key="3">
    <source>
        <dbReference type="Proteomes" id="UP001597534"/>
    </source>
</evidence>
<gene>
    <name evidence="2" type="ORF">ACFS5J_10680</name>
</gene>
<dbReference type="Pfam" id="PF19765">
    <property type="entry name" value="DUF6252"/>
    <property type="match status" value="2"/>
</dbReference>
<name>A0ABW5YN40_9FLAO</name>
<accession>A0ABW5YN40</accession>
<dbReference type="EMBL" id="JBHUPC010000013">
    <property type="protein sequence ID" value="MFD2892477.1"/>
    <property type="molecule type" value="Genomic_DNA"/>
</dbReference>
<dbReference type="PROSITE" id="PS51257">
    <property type="entry name" value="PROKAR_LIPOPROTEIN"/>
    <property type="match status" value="1"/>
</dbReference>
<comment type="caution">
    <text evidence="2">The sequence shown here is derived from an EMBL/GenBank/DDBJ whole genome shotgun (WGS) entry which is preliminary data.</text>
</comment>